<dbReference type="EMBL" id="CACRXK020015919">
    <property type="protein sequence ID" value="CAB4029065.1"/>
    <property type="molecule type" value="Genomic_DNA"/>
</dbReference>
<accession>A0A7D9L990</accession>
<dbReference type="PANTHER" id="PTHR46903:SF1">
    <property type="entry name" value="CCHC-TYPE DOMAIN-CONTAINING PROTEIN"/>
    <property type="match status" value="1"/>
</dbReference>
<evidence type="ECO:0000313" key="2">
    <source>
        <dbReference type="Proteomes" id="UP001152795"/>
    </source>
</evidence>
<evidence type="ECO:0000313" key="1">
    <source>
        <dbReference type="EMBL" id="CAB4029065.1"/>
    </source>
</evidence>
<comment type="caution">
    <text evidence="1">The sequence shown here is derived from an EMBL/GenBank/DDBJ whole genome shotgun (WGS) entry which is preliminary data.</text>
</comment>
<reference evidence="1" key="1">
    <citation type="submission" date="2020-04" db="EMBL/GenBank/DDBJ databases">
        <authorList>
            <person name="Alioto T."/>
            <person name="Alioto T."/>
            <person name="Gomez Garrido J."/>
        </authorList>
    </citation>
    <scope>NUCLEOTIDE SEQUENCE</scope>
    <source>
        <strain evidence="1">A484AB</strain>
    </source>
</reference>
<dbReference type="InterPro" id="IPR005312">
    <property type="entry name" value="DUF1759"/>
</dbReference>
<gene>
    <name evidence="1" type="ORF">PACLA_8A053379</name>
</gene>
<sequence length="168" mass="19003">MNELSKLFREDPEEKAKSTSSWIANLASATNKNRRTEPITTPMSYHKSIPKLTLTKFDSDPLKWTDWLGMCEAIIHRSEMSPFEKITHLQQNVVGKAKSVIAGFRYNGNLYHRALKSFQNRFGKPHVVVQAHLDKLLKVAPVAEDDTGSVSAFSTVINNIVWTFQDLG</sequence>
<keyword evidence="2" id="KW-1185">Reference proteome</keyword>
<dbReference type="OrthoDB" id="7762859at2759"/>
<organism evidence="1 2">
    <name type="scientific">Paramuricea clavata</name>
    <name type="common">Red gorgonian</name>
    <name type="synonym">Violescent sea-whip</name>
    <dbReference type="NCBI Taxonomy" id="317549"/>
    <lineage>
        <taxon>Eukaryota</taxon>
        <taxon>Metazoa</taxon>
        <taxon>Cnidaria</taxon>
        <taxon>Anthozoa</taxon>
        <taxon>Octocorallia</taxon>
        <taxon>Malacalcyonacea</taxon>
        <taxon>Plexauridae</taxon>
        <taxon>Paramuricea</taxon>
    </lineage>
</organism>
<dbReference type="Pfam" id="PF03564">
    <property type="entry name" value="DUF1759"/>
    <property type="match status" value="1"/>
</dbReference>
<proteinExistence type="predicted"/>
<dbReference type="Proteomes" id="UP001152795">
    <property type="component" value="Unassembled WGS sequence"/>
</dbReference>
<dbReference type="AlphaFoldDB" id="A0A7D9L990"/>
<dbReference type="PANTHER" id="PTHR46903">
    <property type="entry name" value="C2H2-TYPE DOMAIN-CONTAINING PROTEIN"/>
    <property type="match status" value="1"/>
</dbReference>
<protein>
    <submittedName>
        <fullName evidence="1">Uncharacterized protein</fullName>
    </submittedName>
</protein>
<name>A0A7D9L990_PARCT</name>